<keyword evidence="2" id="KW-0732">Signal</keyword>
<comment type="caution">
    <text evidence="3">The sequence shown here is derived from an EMBL/GenBank/DDBJ whole genome shotgun (WGS) entry which is preliminary data.</text>
</comment>
<feature type="signal peptide" evidence="2">
    <location>
        <begin position="1"/>
        <end position="24"/>
    </location>
</feature>
<protein>
    <submittedName>
        <fullName evidence="3">Uncharacterized protein</fullName>
    </submittedName>
</protein>
<accession>A0A7Y7XEI4</accession>
<name>A0A7Y7XEI4_9PSED</name>
<reference evidence="3 4" key="1">
    <citation type="submission" date="2020-04" db="EMBL/GenBank/DDBJ databases">
        <title>Molecular characterization of pseudomonads from Agaricus bisporus reveal novel blotch 2 pathogens in Western Europe.</title>
        <authorList>
            <person name="Taparia T."/>
            <person name="Krijger M."/>
            <person name="Haynes E."/>
            <person name="Elpinstone J.G."/>
            <person name="Noble R."/>
            <person name="Van Der Wolf J."/>
        </authorList>
    </citation>
    <scope>NUCLEOTIDE SEQUENCE [LARGE SCALE GENOMIC DNA]</scope>
    <source>
        <strain evidence="3 4">H7001</strain>
    </source>
</reference>
<proteinExistence type="predicted"/>
<gene>
    <name evidence="3" type="ORF">HX882_21220</name>
</gene>
<dbReference type="Proteomes" id="UP000539985">
    <property type="component" value="Unassembled WGS sequence"/>
</dbReference>
<organism evidence="3 4">
    <name type="scientific">Pseudomonas gingeri</name>
    <dbReference type="NCBI Taxonomy" id="117681"/>
    <lineage>
        <taxon>Bacteria</taxon>
        <taxon>Pseudomonadati</taxon>
        <taxon>Pseudomonadota</taxon>
        <taxon>Gammaproteobacteria</taxon>
        <taxon>Pseudomonadales</taxon>
        <taxon>Pseudomonadaceae</taxon>
        <taxon>Pseudomonas</taxon>
    </lineage>
</organism>
<feature type="region of interest" description="Disordered" evidence="1">
    <location>
        <begin position="45"/>
        <end position="65"/>
    </location>
</feature>
<dbReference type="RefSeq" id="WP_177104095.1">
    <property type="nucleotide sequence ID" value="NZ_JACAOS010000021.1"/>
</dbReference>
<sequence length="65" mass="6886">MNHVKNYLTAIAFSLAGVAVHANAATERHDCDSGVCFQLAPLAEDGSSRTPQGHYLEDQQASAQA</sequence>
<dbReference type="AlphaFoldDB" id="A0A7Y7XEI4"/>
<evidence type="ECO:0000313" key="3">
    <source>
        <dbReference type="EMBL" id="NWB98423.1"/>
    </source>
</evidence>
<feature type="chain" id="PRO_5030738104" evidence="2">
    <location>
        <begin position="25"/>
        <end position="65"/>
    </location>
</feature>
<evidence type="ECO:0000256" key="2">
    <source>
        <dbReference type="SAM" id="SignalP"/>
    </source>
</evidence>
<evidence type="ECO:0000313" key="4">
    <source>
        <dbReference type="Proteomes" id="UP000539985"/>
    </source>
</evidence>
<evidence type="ECO:0000256" key="1">
    <source>
        <dbReference type="SAM" id="MobiDB-lite"/>
    </source>
</evidence>
<dbReference type="EMBL" id="JACAQB010000010">
    <property type="protein sequence ID" value="NWB98423.1"/>
    <property type="molecule type" value="Genomic_DNA"/>
</dbReference>